<proteinExistence type="predicted"/>
<sequence length="1009" mass="113902">MTTQPHFHTLDNQLDALLPPIHGVEHSLDLTLAQLFPGLSISARTLFFGTHHLLQLVGFHLFDGGTFRLPAGSRIRHVDYPALSLPPDFSSRIGSFCQTIRQQLHARQAAYWLERNSKGLTRAVSLAVLFRDQLDAEIRLRTTDQTLSAAHAQLLRTCLELPQPWQRRHLPVTARPQVYRLLLTSTDPNWRSHVPGFLVITEQGAEGRTLEHPEPVGRALLCSIAHGIEAFDNLNDLHKEVCERLEDPQQSEHLLKLMITPADQQSARCAARLRYDWYTEDVAGYLASTLRDAQSRHLSHAWQLAWKQGKQRDIEQLDNALAPALDIRRAVGSRGPLANRYGLLLEKHMPNWLRTASQQGVAHIMQAMQEQVMAIEAASAPGILTLEQFSQQHSLLQWVNVRLREYLQRDPGLDCDPRDITISVTLARQVGPIVNPLPLGSTVGYIPVVSRQQVGGTVELVNHTYRLDELALLNISWFDVDYWLTARVYLHGDQPLPALTPLRVKQIVRRLNAGSGYKAYLHTQLLDSPEGRWRQAAYTQVYRARLNAEAVKARYVGHFLADTFAQGYGWASTLIRNPDSHARPHYNEQQVIVQQLLVHGDTLMGVLLLVSPENSNRIVVHCPDVPDRRYWREYRDIKALIRAIRGDLRLQDYLVQRLPQASSKKLKARLLKGRVGGASITRQTITGDLYQALYRAEVRNLIAHTDSVTRSNQELLGEFSVNVLRLVLDIVTFVLPQRTLVALAFGRMAISIWDGFEAFDHDDHAGALHHAVAALGHATAGLNDMAGSSLMRRALRGLPKPPPIPLPKHYETAPDLARLRYRIDSVHGEAVYEQLSASPGLTQYFVRDNLGRYFNVSFDGTRWRATDPDQPYAYLKLPIKRSQDGNWVVDSPVRWHDGLPDITQLLEQCRLATPLKGTVAIEDEHLFNHDSTQYLQLHNHQLPVRRHLLPGHYHLVLPAGLSGVVPAWAVLRHQEGEWRIRVRQTGRGSDWLALPSGYSASLGSSRSSR</sequence>
<reference evidence="2 3" key="1">
    <citation type="submission" date="2020-01" db="EMBL/GenBank/DDBJ databases">
        <title>Complete Genome Sequence of Pseudomonas putida Strain TS312, Harboring the HdtS type N-acyl-homoserine Lactone Synthase, Isolated from a Paper Mill.</title>
        <authorList>
            <person name="Hosoe A."/>
            <person name="Suenaga T."/>
            <person name="Sugi T."/>
            <person name="Izumi T."/>
            <person name="Nagai N."/>
            <person name="Terada A."/>
        </authorList>
    </citation>
    <scope>NUCLEOTIDE SEQUENCE [LARGE SCALE GENOMIC DNA]</scope>
    <source>
        <strain evidence="2 3">TS312</strain>
    </source>
</reference>
<dbReference type="AlphaFoldDB" id="A0A7U6LZ12"/>
<dbReference type="RefSeq" id="WP_027615924.1">
    <property type="nucleotide sequence ID" value="NZ_AP022324.1"/>
</dbReference>
<evidence type="ECO:0000313" key="2">
    <source>
        <dbReference type="EMBL" id="BBU42922.1"/>
    </source>
</evidence>
<gene>
    <name evidence="2" type="ORF">PPTS312_08370</name>
</gene>
<evidence type="ECO:0000259" key="1">
    <source>
        <dbReference type="Pfam" id="PF20178"/>
    </source>
</evidence>
<dbReference type="Pfam" id="PF20178">
    <property type="entry name" value="ToxA_N"/>
    <property type="match status" value="1"/>
</dbReference>
<organism evidence="2 3">
    <name type="scientific">Pseudomonas putida</name>
    <name type="common">Arthrobacter siderocapsulatus</name>
    <dbReference type="NCBI Taxonomy" id="303"/>
    <lineage>
        <taxon>Bacteria</taxon>
        <taxon>Pseudomonadati</taxon>
        <taxon>Pseudomonadota</taxon>
        <taxon>Gammaproteobacteria</taxon>
        <taxon>Pseudomonadales</taxon>
        <taxon>Pseudomonadaceae</taxon>
        <taxon>Pseudomonas</taxon>
    </lineage>
</organism>
<feature type="domain" description="Dermonecrotic toxin N-terminal" evidence="1">
    <location>
        <begin position="394"/>
        <end position="660"/>
    </location>
</feature>
<dbReference type="Proteomes" id="UP000464661">
    <property type="component" value="Chromosome"/>
</dbReference>
<dbReference type="InterPro" id="IPR046673">
    <property type="entry name" value="ToxA_N"/>
</dbReference>
<protein>
    <recommendedName>
        <fullName evidence="1">Dermonecrotic toxin N-terminal domain-containing protein</fullName>
    </recommendedName>
</protein>
<dbReference type="EMBL" id="AP022324">
    <property type="protein sequence ID" value="BBU42922.1"/>
    <property type="molecule type" value="Genomic_DNA"/>
</dbReference>
<name>A0A7U6LZ12_PSEPU</name>
<accession>A0A7U6LZ12</accession>
<evidence type="ECO:0000313" key="3">
    <source>
        <dbReference type="Proteomes" id="UP000464661"/>
    </source>
</evidence>